<protein>
    <recommendedName>
        <fullName evidence="3">Dienelactone hydrolase domain-containing protein</fullName>
    </recommendedName>
</protein>
<dbReference type="PANTHER" id="PTHR22946">
    <property type="entry name" value="DIENELACTONE HYDROLASE DOMAIN-CONTAINING PROTEIN-RELATED"/>
    <property type="match status" value="1"/>
</dbReference>
<dbReference type="AlphaFoldDB" id="A0A4V6CV41"/>
<proteinExistence type="predicted"/>
<feature type="chain" id="PRO_5020855940" description="Dienelactone hydrolase domain-containing protein" evidence="2">
    <location>
        <begin position="21"/>
        <end position="296"/>
    </location>
</feature>
<evidence type="ECO:0000259" key="3">
    <source>
        <dbReference type="Pfam" id="PF01738"/>
    </source>
</evidence>
<feature type="domain" description="Dienelactone hydrolase" evidence="3">
    <location>
        <begin position="71"/>
        <end position="290"/>
    </location>
</feature>
<dbReference type="InterPro" id="IPR050261">
    <property type="entry name" value="FrsA_esterase"/>
</dbReference>
<name>A0A4V6CV41_BRAEL</name>
<evidence type="ECO:0000256" key="1">
    <source>
        <dbReference type="ARBA" id="ARBA00022801"/>
    </source>
</evidence>
<dbReference type="RefSeq" id="WP_137484088.1">
    <property type="nucleotide sequence ID" value="NZ_SZZP01000055.1"/>
</dbReference>
<gene>
    <name evidence="4" type="ORF">FDV58_40840</name>
</gene>
<dbReference type="InterPro" id="IPR029058">
    <property type="entry name" value="AB_hydrolase_fold"/>
</dbReference>
<dbReference type="Proteomes" id="UP000305095">
    <property type="component" value="Unassembled WGS sequence"/>
</dbReference>
<comment type="caution">
    <text evidence="4">The sequence shown here is derived from an EMBL/GenBank/DDBJ whole genome shotgun (WGS) entry which is preliminary data.</text>
</comment>
<dbReference type="Gene3D" id="3.40.50.1820">
    <property type="entry name" value="alpha/beta hydrolase"/>
    <property type="match status" value="1"/>
</dbReference>
<evidence type="ECO:0000256" key="2">
    <source>
        <dbReference type="SAM" id="SignalP"/>
    </source>
</evidence>
<organism evidence="4 5">
    <name type="scientific">Bradyrhizobium elkanii</name>
    <dbReference type="NCBI Taxonomy" id="29448"/>
    <lineage>
        <taxon>Bacteria</taxon>
        <taxon>Pseudomonadati</taxon>
        <taxon>Pseudomonadota</taxon>
        <taxon>Alphaproteobacteria</taxon>
        <taxon>Hyphomicrobiales</taxon>
        <taxon>Nitrobacteraceae</taxon>
        <taxon>Bradyrhizobium</taxon>
    </lineage>
</organism>
<evidence type="ECO:0000313" key="4">
    <source>
        <dbReference type="EMBL" id="TKV70935.1"/>
    </source>
</evidence>
<keyword evidence="2" id="KW-0732">Signal</keyword>
<feature type="signal peptide" evidence="2">
    <location>
        <begin position="1"/>
        <end position="20"/>
    </location>
</feature>
<sequence>MKRRRFLAMIAVLSLSSAHAETVKIPWHASAQSSPWIPGNEYIDGWSKNFMDGTVEEKGKVKVEGELQADMMLPQGAKGPIPFVIMLHGCDGFGRVEKKWGRDYGGRLLGAGYGVLLLDSFGSRGLGPDGVCSDPSQLTWARRRADDAYAALDWLIEQRIADPKRVYVLGRSNGATTTLIVMNRLIGDLHEHMFAGGFAMQPSCYLMKNVEFYASVRLFLAEKDEATSPVVCRRMAESKRAIPVETILWKGAYHSFEDHEPIHVFHGYHIGYNAAAAEGTIKAIISALNTAGKTEK</sequence>
<dbReference type="Pfam" id="PF01738">
    <property type="entry name" value="DLH"/>
    <property type="match status" value="1"/>
</dbReference>
<reference evidence="4 5" key="1">
    <citation type="submission" date="2019-05" db="EMBL/GenBank/DDBJ databases">
        <title>Draft Genome of Bradyrhizobium elkanii strain SEMIA 938, Used in Commercial Inoculants for Lupinus spp. in Brazil.</title>
        <authorList>
            <person name="Hungria M."/>
            <person name="Delamuta J.R.M."/>
            <person name="Ribeiro R.A."/>
            <person name="Nogueira M.A."/>
        </authorList>
    </citation>
    <scope>NUCLEOTIDE SEQUENCE [LARGE SCALE GENOMIC DNA]</scope>
    <source>
        <strain evidence="4 5">Semia 938</strain>
    </source>
</reference>
<dbReference type="InterPro" id="IPR002925">
    <property type="entry name" value="Dienelactn_hydro"/>
</dbReference>
<keyword evidence="1" id="KW-0378">Hydrolase</keyword>
<dbReference type="SUPFAM" id="SSF53474">
    <property type="entry name" value="alpha/beta-Hydrolases"/>
    <property type="match status" value="1"/>
</dbReference>
<evidence type="ECO:0000313" key="5">
    <source>
        <dbReference type="Proteomes" id="UP000305095"/>
    </source>
</evidence>
<accession>A0A4V6CV41</accession>
<dbReference type="EMBL" id="SZZP01000055">
    <property type="protein sequence ID" value="TKV70935.1"/>
    <property type="molecule type" value="Genomic_DNA"/>
</dbReference>
<dbReference type="PANTHER" id="PTHR22946:SF9">
    <property type="entry name" value="POLYKETIDE TRANSFERASE AF380"/>
    <property type="match status" value="1"/>
</dbReference>
<dbReference type="GO" id="GO:0052689">
    <property type="term" value="F:carboxylic ester hydrolase activity"/>
    <property type="evidence" value="ECO:0007669"/>
    <property type="project" value="UniProtKB-ARBA"/>
</dbReference>